<evidence type="ECO:0000313" key="1">
    <source>
        <dbReference type="EMBL" id="KRY29836.1"/>
    </source>
</evidence>
<dbReference type="AlphaFoldDB" id="A0A0V1AZU0"/>
<dbReference type="Proteomes" id="UP000054776">
    <property type="component" value="Unassembled WGS sequence"/>
</dbReference>
<name>A0A0V1AZU0_TRISP</name>
<reference evidence="1 2" key="1">
    <citation type="submission" date="2015-01" db="EMBL/GenBank/DDBJ databases">
        <title>Evolution of Trichinella species and genotypes.</title>
        <authorList>
            <person name="Korhonen P.K."/>
            <person name="Edoardo P."/>
            <person name="Giuseppe L.R."/>
            <person name="Gasser R.B."/>
        </authorList>
    </citation>
    <scope>NUCLEOTIDE SEQUENCE [LARGE SCALE GENOMIC DNA]</scope>
    <source>
        <strain evidence="1">ISS3</strain>
    </source>
</reference>
<proteinExistence type="predicted"/>
<gene>
    <name evidence="1" type="ORF">T01_14840</name>
</gene>
<accession>A0A0V1AZU0</accession>
<organism evidence="1 2">
    <name type="scientific">Trichinella spiralis</name>
    <name type="common">Trichina worm</name>
    <dbReference type="NCBI Taxonomy" id="6334"/>
    <lineage>
        <taxon>Eukaryota</taxon>
        <taxon>Metazoa</taxon>
        <taxon>Ecdysozoa</taxon>
        <taxon>Nematoda</taxon>
        <taxon>Enoplea</taxon>
        <taxon>Dorylaimia</taxon>
        <taxon>Trichinellida</taxon>
        <taxon>Trichinellidae</taxon>
        <taxon>Trichinella</taxon>
    </lineage>
</organism>
<comment type="caution">
    <text evidence="1">The sequence shown here is derived from an EMBL/GenBank/DDBJ whole genome shotgun (WGS) entry which is preliminary data.</text>
</comment>
<dbReference type="OrthoDB" id="5929943at2759"/>
<evidence type="ECO:0000313" key="2">
    <source>
        <dbReference type="Proteomes" id="UP000054776"/>
    </source>
</evidence>
<keyword evidence="2" id="KW-1185">Reference proteome</keyword>
<dbReference type="InParanoid" id="A0A0V1AZU0"/>
<protein>
    <submittedName>
        <fullName evidence="1">Uncharacterized protein</fullName>
    </submittedName>
</protein>
<dbReference type="EMBL" id="JYDH01000158">
    <property type="protein sequence ID" value="KRY29836.1"/>
    <property type="molecule type" value="Genomic_DNA"/>
</dbReference>
<sequence>MKEIFIKGFVFCKFLPSNQNKIPNIQHSIRWLALAVQKQFWLAVVNHQSAIGIVASNQPAFLNGAAIAKISTISSRCRTLNAQFGRRFPQRTVVHGKLTSLASQLASL</sequence>